<gene>
    <name evidence="4" type="ORF">SAMN04488128_1082</name>
</gene>
<organism evidence="4 5">
    <name type="scientific">Chitinophaga eiseniae</name>
    <dbReference type="NCBI Taxonomy" id="634771"/>
    <lineage>
        <taxon>Bacteria</taxon>
        <taxon>Pseudomonadati</taxon>
        <taxon>Bacteroidota</taxon>
        <taxon>Chitinophagia</taxon>
        <taxon>Chitinophagales</taxon>
        <taxon>Chitinophagaceae</taxon>
        <taxon>Chitinophaga</taxon>
    </lineage>
</organism>
<dbReference type="Gene3D" id="3.30.420.40">
    <property type="match status" value="2"/>
</dbReference>
<dbReference type="AlphaFoldDB" id="A0A1T4U1Z0"/>
<dbReference type="Pfam" id="PF02543">
    <property type="entry name" value="Carbam_trans_N"/>
    <property type="match status" value="1"/>
</dbReference>
<keyword evidence="5" id="KW-1185">Reference proteome</keyword>
<evidence type="ECO:0000313" key="5">
    <source>
        <dbReference type="Proteomes" id="UP000190367"/>
    </source>
</evidence>
<dbReference type="PANTHER" id="PTHR34847">
    <property type="entry name" value="NODULATION PROTEIN U"/>
    <property type="match status" value="1"/>
</dbReference>
<evidence type="ECO:0000256" key="1">
    <source>
        <dbReference type="ARBA" id="ARBA00006129"/>
    </source>
</evidence>
<feature type="domain" description="Carbamoyltransferase" evidence="2">
    <location>
        <begin position="2"/>
        <end position="351"/>
    </location>
</feature>
<keyword evidence="4" id="KW-0808">Transferase</keyword>
<dbReference type="OrthoDB" id="9780777at2"/>
<dbReference type="Gene3D" id="3.90.870.20">
    <property type="entry name" value="Carbamoyltransferase, C-terminal domain"/>
    <property type="match status" value="1"/>
</dbReference>
<dbReference type="InterPro" id="IPR051338">
    <property type="entry name" value="NodU/CmcH_Carbamoyltrnsfr"/>
</dbReference>
<protein>
    <submittedName>
        <fullName evidence="4">Beta-1,4-N-acetylglucosamine oligosaccharide 6-O-carbamoyltransferase NodU</fullName>
    </submittedName>
</protein>
<dbReference type="InterPro" id="IPR003696">
    <property type="entry name" value="Carbtransf_dom"/>
</dbReference>
<dbReference type="RefSeq" id="WP_078673067.1">
    <property type="nucleotide sequence ID" value="NZ_FUWZ01000008.1"/>
</dbReference>
<dbReference type="STRING" id="634771.SAMN04488128_1082"/>
<dbReference type="InterPro" id="IPR038152">
    <property type="entry name" value="Carbam_trans_C_sf"/>
</dbReference>
<reference evidence="5" key="1">
    <citation type="submission" date="2017-02" db="EMBL/GenBank/DDBJ databases">
        <authorList>
            <person name="Varghese N."/>
            <person name="Submissions S."/>
        </authorList>
    </citation>
    <scope>NUCLEOTIDE SEQUENCE [LARGE SCALE GENOMIC DNA]</scope>
    <source>
        <strain evidence="5">DSM 22224</strain>
    </source>
</reference>
<evidence type="ECO:0000259" key="2">
    <source>
        <dbReference type="Pfam" id="PF02543"/>
    </source>
</evidence>
<name>A0A1T4U1Z0_9BACT</name>
<evidence type="ECO:0000313" key="4">
    <source>
        <dbReference type="EMBL" id="SKA46683.1"/>
    </source>
</evidence>
<dbReference type="EMBL" id="FUWZ01000008">
    <property type="protein sequence ID" value="SKA46683.1"/>
    <property type="molecule type" value="Genomic_DNA"/>
</dbReference>
<comment type="similarity">
    <text evidence="1">Belongs to the NodU/CmcH family.</text>
</comment>
<proteinExistence type="inferred from homology"/>
<sequence>MKILGIKTSHDGALALIDNGKLIFSYEMEKLNNNNRIEVFNLTMPEVETILNNYGYSLRTMDVVAIDGWRNDKKVVMQSEREEEFSITKDAKLGENFTVDLKLAKYGILVNETEDVLKPVEATVEAVGMSYSSYMHVTGHLYCAYCTSPFAKGKQDSYVLVWDGGMPPQLFFYQGSDGKVINCGPLFLMLGAVYPEFSFEFEPFDKIKGDDQASGKLMAYIALGKVNDSLLQYFNALYTELEAAVGQDITVRNVNWITRQFIARSKEHFPATGISNEDLLCTFHVFLESLLIERLTARVRTLSYPTENLCFVGGCALSIKWNSRIRDTQLFRNMWVPPFPNDSGSAIGTACSAMANKSGHTVLDWDVYAGPGVAVSPALKDSYAVRPFSVAQLAALLAEKNEPVVVLNGRAELGPRALGNRSIISAATHPRMKDLLNKVKGREFYRPVAPICLESGAPEVFTPGTPDPYMLFEHIVKDDWRDKVPAIAHLDGSARLQTVNENENAMIYELLTRYHELTGVPLLCNTSANFKGKGFFPDVQSVMEWDHVNYIWSDNILYERKEKLSLPEPLEGSKAVPALY</sequence>
<evidence type="ECO:0000259" key="3">
    <source>
        <dbReference type="Pfam" id="PF16861"/>
    </source>
</evidence>
<dbReference type="PANTHER" id="PTHR34847:SF1">
    <property type="entry name" value="NODULATION PROTEIN U"/>
    <property type="match status" value="1"/>
</dbReference>
<dbReference type="Proteomes" id="UP000190367">
    <property type="component" value="Unassembled WGS sequence"/>
</dbReference>
<accession>A0A1T4U1Z0</accession>
<dbReference type="Pfam" id="PF16861">
    <property type="entry name" value="Carbam_trans_C"/>
    <property type="match status" value="1"/>
</dbReference>
<feature type="domain" description="Carbamoyltransferase C-terminal" evidence="3">
    <location>
        <begin position="399"/>
        <end position="543"/>
    </location>
</feature>
<dbReference type="GO" id="GO:0016740">
    <property type="term" value="F:transferase activity"/>
    <property type="evidence" value="ECO:0007669"/>
    <property type="project" value="UniProtKB-KW"/>
</dbReference>
<dbReference type="InterPro" id="IPR031730">
    <property type="entry name" value="Carbam_trans_C"/>
</dbReference>